<dbReference type="Proteomes" id="UP000327118">
    <property type="component" value="Unassembled WGS sequence"/>
</dbReference>
<proteinExistence type="predicted"/>
<keyword evidence="4" id="KW-1185">Reference proteome</keyword>
<dbReference type="Gene3D" id="1.20.5.370">
    <property type="match status" value="1"/>
</dbReference>
<feature type="compositionally biased region" description="Basic and acidic residues" evidence="2">
    <location>
        <begin position="357"/>
        <end position="375"/>
    </location>
</feature>
<dbReference type="SUPFAM" id="SSF58022">
    <property type="entry name" value="XRCC4, C-terminal oligomerization domain"/>
    <property type="match status" value="1"/>
</dbReference>
<evidence type="ECO:0000313" key="3">
    <source>
        <dbReference type="EMBL" id="KAE8348497.1"/>
    </source>
</evidence>
<feature type="compositionally biased region" description="Basic and acidic residues" evidence="2">
    <location>
        <begin position="318"/>
        <end position="329"/>
    </location>
</feature>
<organism evidence="3 4">
    <name type="scientific">Aspergillus coremiiformis</name>
    <dbReference type="NCBI Taxonomy" id="138285"/>
    <lineage>
        <taxon>Eukaryota</taxon>
        <taxon>Fungi</taxon>
        <taxon>Dikarya</taxon>
        <taxon>Ascomycota</taxon>
        <taxon>Pezizomycotina</taxon>
        <taxon>Eurotiomycetes</taxon>
        <taxon>Eurotiomycetidae</taxon>
        <taxon>Eurotiales</taxon>
        <taxon>Aspergillaceae</taxon>
        <taxon>Aspergillus</taxon>
        <taxon>Aspergillus subgen. Circumdati</taxon>
    </lineage>
</organism>
<gene>
    <name evidence="3" type="ORF">BDV28DRAFT_143340</name>
</gene>
<dbReference type="EMBL" id="ML739472">
    <property type="protein sequence ID" value="KAE8348497.1"/>
    <property type="molecule type" value="Genomic_DNA"/>
</dbReference>
<feature type="compositionally biased region" description="Acidic residues" evidence="2">
    <location>
        <begin position="258"/>
        <end position="267"/>
    </location>
</feature>
<evidence type="ECO:0000256" key="2">
    <source>
        <dbReference type="SAM" id="MobiDB-lite"/>
    </source>
</evidence>
<feature type="coiled-coil region" evidence="1">
    <location>
        <begin position="156"/>
        <end position="197"/>
    </location>
</feature>
<evidence type="ECO:0000256" key="1">
    <source>
        <dbReference type="SAM" id="Coils"/>
    </source>
</evidence>
<sequence>MASTNLGPSPRVLCIPRSDDPDSYVLVHITRTGSTLLDLDITATEGENPYVGTVRQSHLKELRTKNYQGDDEEWKRIVLQVLGQLEDSAGKVNLRQDIESSASIIGARGHEGKEIIITIRKRIQSITLRLGSVTLKQNDQQAIQLFDWSGIAAVRANKLEQRFDSLLARYRSAEDTIRQLNKQLEEFVFARTQHEEQLIVNFVQLLNEKKLKIRNQQHLLASTKADEGKVSDFQNATPGQHLRPSKENRAVKRISGEVSDDGLESEDGFEKMELDQTMRLNNLEADDEQPSTPQPFEEWQNNITGGGESLTPSVSSSSHDERHELEHGRPTNCPVMKEPVPPQKKLPCARKTQTAIEKQKALAHQEEYMEEKSAEETDDDEL</sequence>
<keyword evidence="1" id="KW-0175">Coiled coil</keyword>
<dbReference type="PANTHER" id="PTHR42067">
    <property type="entry name" value="YALI0C15378P"/>
    <property type="match status" value="1"/>
</dbReference>
<accession>A0A5N6YST9</accession>
<dbReference type="PANTHER" id="PTHR42067:SF1">
    <property type="entry name" value="MITOTIC APPARATUS PROTEIN P62"/>
    <property type="match status" value="1"/>
</dbReference>
<dbReference type="AlphaFoldDB" id="A0A5N6YST9"/>
<protein>
    <submittedName>
        <fullName evidence="3">Uncharacterized protein</fullName>
    </submittedName>
</protein>
<dbReference type="InterPro" id="IPR014751">
    <property type="entry name" value="XRCC4-like_C"/>
</dbReference>
<feature type="region of interest" description="Disordered" evidence="2">
    <location>
        <begin position="285"/>
        <end position="382"/>
    </location>
</feature>
<name>A0A5N6YST9_9EURO</name>
<reference evidence="4" key="1">
    <citation type="submission" date="2019-04" db="EMBL/GenBank/DDBJ databases">
        <title>Friends and foes A comparative genomics studyof 23 Aspergillus species from section Flavi.</title>
        <authorList>
            <consortium name="DOE Joint Genome Institute"/>
            <person name="Kjaerbolling I."/>
            <person name="Vesth T."/>
            <person name="Frisvad J.C."/>
            <person name="Nybo J.L."/>
            <person name="Theobald S."/>
            <person name="Kildgaard S."/>
            <person name="Isbrandt T."/>
            <person name="Kuo A."/>
            <person name="Sato A."/>
            <person name="Lyhne E.K."/>
            <person name="Kogle M.E."/>
            <person name="Wiebenga A."/>
            <person name="Kun R.S."/>
            <person name="Lubbers R.J."/>
            <person name="Makela M.R."/>
            <person name="Barry K."/>
            <person name="Chovatia M."/>
            <person name="Clum A."/>
            <person name="Daum C."/>
            <person name="Haridas S."/>
            <person name="He G."/>
            <person name="LaButti K."/>
            <person name="Lipzen A."/>
            <person name="Mondo S."/>
            <person name="Riley R."/>
            <person name="Salamov A."/>
            <person name="Simmons B.A."/>
            <person name="Magnuson J.K."/>
            <person name="Henrissat B."/>
            <person name="Mortensen U.H."/>
            <person name="Larsen T.O."/>
            <person name="Devries R.P."/>
            <person name="Grigoriev I.V."/>
            <person name="Machida M."/>
            <person name="Baker S.E."/>
            <person name="Andersen M.R."/>
        </authorList>
    </citation>
    <scope>NUCLEOTIDE SEQUENCE [LARGE SCALE GENOMIC DNA]</scope>
    <source>
        <strain evidence="4">CBS 553.77</strain>
    </source>
</reference>
<dbReference type="OrthoDB" id="8064436at2759"/>
<feature type="region of interest" description="Disordered" evidence="2">
    <location>
        <begin position="230"/>
        <end position="267"/>
    </location>
</feature>
<evidence type="ECO:0000313" key="4">
    <source>
        <dbReference type="Proteomes" id="UP000327118"/>
    </source>
</evidence>